<dbReference type="EMBL" id="KN823052">
    <property type="protein sequence ID" value="KIO24893.1"/>
    <property type="molecule type" value="Genomic_DNA"/>
</dbReference>
<dbReference type="OrthoDB" id="2015551at2759"/>
<dbReference type="Gene3D" id="2.60.40.200">
    <property type="entry name" value="Superoxide dismutase, copper/zinc binding domain"/>
    <property type="match status" value="1"/>
</dbReference>
<dbReference type="InterPro" id="IPR053257">
    <property type="entry name" value="Cu-only_SOD"/>
</dbReference>
<proteinExistence type="predicted"/>
<dbReference type="HOGENOM" id="CLU_070138_0_0_1"/>
<accession>A0A0C3KTV3</accession>
<dbReference type="GO" id="GO:0046872">
    <property type="term" value="F:metal ion binding"/>
    <property type="evidence" value="ECO:0007669"/>
    <property type="project" value="InterPro"/>
</dbReference>
<name>A0A0C3KTV3_9AGAM</name>
<dbReference type="PANTHER" id="PTHR20910:SF1">
    <property type="entry name" value="SUPEROXIDE DISMUTASE COPPER_ZINC BINDING DOMAIN-CONTAINING PROTEIN"/>
    <property type="match status" value="1"/>
</dbReference>
<dbReference type="GO" id="GO:0006801">
    <property type="term" value="P:superoxide metabolic process"/>
    <property type="evidence" value="ECO:0007669"/>
    <property type="project" value="InterPro"/>
</dbReference>
<reference evidence="3" key="2">
    <citation type="submission" date="2015-01" db="EMBL/GenBank/DDBJ databases">
        <title>Evolutionary Origins and Diversification of the Mycorrhizal Mutualists.</title>
        <authorList>
            <consortium name="DOE Joint Genome Institute"/>
            <consortium name="Mycorrhizal Genomics Consortium"/>
            <person name="Kohler A."/>
            <person name="Kuo A."/>
            <person name="Nagy L.G."/>
            <person name="Floudas D."/>
            <person name="Copeland A."/>
            <person name="Barry K.W."/>
            <person name="Cichocki N."/>
            <person name="Veneault-Fourrey C."/>
            <person name="LaButti K."/>
            <person name="Lindquist E.A."/>
            <person name="Lipzen A."/>
            <person name="Lundell T."/>
            <person name="Morin E."/>
            <person name="Murat C."/>
            <person name="Riley R."/>
            <person name="Ohm R."/>
            <person name="Sun H."/>
            <person name="Tunlid A."/>
            <person name="Henrissat B."/>
            <person name="Grigoriev I.V."/>
            <person name="Hibbett D.S."/>
            <person name="Martin F."/>
        </authorList>
    </citation>
    <scope>NUCLEOTIDE SEQUENCE [LARGE SCALE GENOMIC DNA]</scope>
    <source>
        <strain evidence="3">MUT 4182</strain>
    </source>
</reference>
<dbReference type="InterPro" id="IPR036423">
    <property type="entry name" value="SOD-like_Cu/Zn_dom_sf"/>
</dbReference>
<sequence length="237" mass="25634">VTVQVVKGLSDSSPYIQGPFLYHIHTNPVGQERNCTTALGHLDPLHLTDSLVCDPAFPQYCQEGDLSGKHGKLNGTSSGAIDTFSYEDDYIRWFPQDLSILGRSVVIHSANKTRLACGDIISTIDNTASNDGHPTYSPSTYVTNYQATPYPNPPQVVTPFVGETFPDDATLQNLPFPLGNPAISLKESLNVQLSVQSQTVWVNGTQTQADLPIESPSSDPPPFEGSSDDGSSWPWVA</sequence>
<dbReference type="STRING" id="1051891.A0A0C3KTV3"/>
<feature type="region of interest" description="Disordered" evidence="1">
    <location>
        <begin position="210"/>
        <end position="237"/>
    </location>
</feature>
<dbReference type="SUPFAM" id="SSF49329">
    <property type="entry name" value="Cu,Zn superoxide dismutase-like"/>
    <property type="match status" value="1"/>
</dbReference>
<evidence type="ECO:0000313" key="3">
    <source>
        <dbReference type="Proteomes" id="UP000054248"/>
    </source>
</evidence>
<reference evidence="2 3" key="1">
    <citation type="submission" date="2014-04" db="EMBL/GenBank/DDBJ databases">
        <authorList>
            <consortium name="DOE Joint Genome Institute"/>
            <person name="Kuo A."/>
            <person name="Girlanda M."/>
            <person name="Perotto S."/>
            <person name="Kohler A."/>
            <person name="Nagy L.G."/>
            <person name="Floudas D."/>
            <person name="Copeland A."/>
            <person name="Barry K.W."/>
            <person name="Cichocki N."/>
            <person name="Veneault-Fourrey C."/>
            <person name="LaButti K."/>
            <person name="Lindquist E.A."/>
            <person name="Lipzen A."/>
            <person name="Lundell T."/>
            <person name="Morin E."/>
            <person name="Murat C."/>
            <person name="Sun H."/>
            <person name="Tunlid A."/>
            <person name="Henrissat B."/>
            <person name="Grigoriev I.V."/>
            <person name="Hibbett D.S."/>
            <person name="Martin F."/>
            <person name="Nordberg H.P."/>
            <person name="Cantor M.N."/>
            <person name="Hua S.X."/>
        </authorList>
    </citation>
    <scope>NUCLEOTIDE SEQUENCE [LARGE SCALE GENOMIC DNA]</scope>
    <source>
        <strain evidence="2 3">MUT 4182</strain>
    </source>
</reference>
<dbReference type="Proteomes" id="UP000054248">
    <property type="component" value="Unassembled WGS sequence"/>
</dbReference>
<evidence type="ECO:0000313" key="2">
    <source>
        <dbReference type="EMBL" id="KIO24893.1"/>
    </source>
</evidence>
<keyword evidence="3" id="KW-1185">Reference proteome</keyword>
<evidence type="ECO:0000256" key="1">
    <source>
        <dbReference type="SAM" id="MobiDB-lite"/>
    </source>
</evidence>
<feature type="non-terminal residue" evidence="2">
    <location>
        <position position="1"/>
    </location>
</feature>
<dbReference type="AlphaFoldDB" id="A0A0C3KTV3"/>
<organism evidence="2 3">
    <name type="scientific">Tulasnella calospora MUT 4182</name>
    <dbReference type="NCBI Taxonomy" id="1051891"/>
    <lineage>
        <taxon>Eukaryota</taxon>
        <taxon>Fungi</taxon>
        <taxon>Dikarya</taxon>
        <taxon>Basidiomycota</taxon>
        <taxon>Agaricomycotina</taxon>
        <taxon>Agaricomycetes</taxon>
        <taxon>Cantharellales</taxon>
        <taxon>Tulasnellaceae</taxon>
        <taxon>Tulasnella</taxon>
    </lineage>
</organism>
<dbReference type="PANTHER" id="PTHR20910">
    <property type="entry name" value="AGAP001623-PA"/>
    <property type="match status" value="1"/>
</dbReference>
<gene>
    <name evidence="2" type="ORF">M407DRAFT_25753</name>
</gene>
<protein>
    <submittedName>
        <fullName evidence="2">Uncharacterized protein</fullName>
    </submittedName>
</protein>